<keyword evidence="1" id="KW-0812">Transmembrane</keyword>
<dbReference type="EMBL" id="FMZW01000007">
    <property type="protein sequence ID" value="SDD07327.1"/>
    <property type="molecule type" value="Genomic_DNA"/>
</dbReference>
<evidence type="ECO:0000313" key="3">
    <source>
        <dbReference type="Proteomes" id="UP000199245"/>
    </source>
</evidence>
<dbReference type="AlphaFoldDB" id="A0A1G6RTL3"/>
<gene>
    <name evidence="2" type="ORF">SAMN05216337_1007103</name>
</gene>
<proteinExistence type="predicted"/>
<accession>A0A1G6RTL3</accession>
<feature type="transmembrane region" description="Helical" evidence="1">
    <location>
        <begin position="37"/>
        <end position="57"/>
    </location>
</feature>
<protein>
    <submittedName>
        <fullName evidence="2">Uncharacterized protein</fullName>
    </submittedName>
</protein>
<organism evidence="2 3">
    <name type="scientific">Bradyrhizobium brasilense</name>
    <dbReference type="NCBI Taxonomy" id="1419277"/>
    <lineage>
        <taxon>Bacteria</taxon>
        <taxon>Pseudomonadati</taxon>
        <taxon>Pseudomonadota</taxon>
        <taxon>Alphaproteobacteria</taxon>
        <taxon>Hyphomicrobiales</taxon>
        <taxon>Nitrobacteraceae</taxon>
        <taxon>Bradyrhizobium</taxon>
    </lineage>
</organism>
<feature type="transmembrane region" description="Helical" evidence="1">
    <location>
        <begin position="300"/>
        <end position="321"/>
    </location>
</feature>
<name>A0A1G6RTL3_9BRAD</name>
<feature type="transmembrane region" description="Helical" evidence="1">
    <location>
        <begin position="196"/>
        <end position="213"/>
    </location>
</feature>
<evidence type="ECO:0000313" key="2">
    <source>
        <dbReference type="EMBL" id="SDD07327.1"/>
    </source>
</evidence>
<dbReference type="RefSeq" id="WP_143029523.1">
    <property type="nucleotide sequence ID" value="NZ_FMZW01000007.1"/>
</dbReference>
<dbReference type="Proteomes" id="UP000199245">
    <property type="component" value="Unassembled WGS sequence"/>
</dbReference>
<reference evidence="2 3" key="1">
    <citation type="submission" date="2016-10" db="EMBL/GenBank/DDBJ databases">
        <authorList>
            <person name="de Groot N.N."/>
        </authorList>
    </citation>
    <scope>NUCLEOTIDE SEQUENCE [LARGE SCALE GENOMIC DNA]</scope>
    <source>
        <strain evidence="2 3">R5</strain>
    </source>
</reference>
<keyword evidence="1" id="KW-1133">Transmembrane helix</keyword>
<keyword evidence="1" id="KW-0472">Membrane</keyword>
<evidence type="ECO:0000256" key="1">
    <source>
        <dbReference type="SAM" id="Phobius"/>
    </source>
</evidence>
<sequence>MASHHFRALGHFAEGVAYSGAANPAVWLCALLPLVKWIPHLAFSLVIALMLAIAGFCQRRGAYNRAYAKEADQAFVAVKRCLDGYDVEEGDFRSILGDADMAADPHFQSARILGLAPKEDYRPFLTLKAFLQPSHSACGSVVLLPHPLESTVVQKFYVLHELGHSSSSGHVWHLSGAASQLPLVISYIAIGLMISGWLPLCLLTIVLLGHYCFSWKNEFLMEVDADWDAWKMYFRLYGSAETSEACRLVKYLFDLKARLADDAREFSPRADLAAAFGKAVSDKNEARMDRLLQLPTMSLVFMRAISILFGIAATGVGLWASQAGKPPFMLFIFALFIMWASIIWDFRLRDRLRHSSERLSNFLDLLLMEHAAKRLKRAEVDPLTV</sequence>
<feature type="transmembrane region" description="Helical" evidence="1">
    <location>
        <begin position="327"/>
        <end position="346"/>
    </location>
</feature>